<dbReference type="PANTHER" id="PTHR31973">
    <property type="entry name" value="POLYPROTEIN, PUTATIVE-RELATED"/>
    <property type="match status" value="1"/>
</dbReference>
<dbReference type="Proteomes" id="UP000634136">
    <property type="component" value="Unassembled WGS sequence"/>
</dbReference>
<organism evidence="2 3">
    <name type="scientific">Senna tora</name>
    <dbReference type="NCBI Taxonomy" id="362788"/>
    <lineage>
        <taxon>Eukaryota</taxon>
        <taxon>Viridiplantae</taxon>
        <taxon>Streptophyta</taxon>
        <taxon>Embryophyta</taxon>
        <taxon>Tracheophyta</taxon>
        <taxon>Spermatophyta</taxon>
        <taxon>Magnoliopsida</taxon>
        <taxon>eudicotyledons</taxon>
        <taxon>Gunneridae</taxon>
        <taxon>Pentapetalae</taxon>
        <taxon>rosids</taxon>
        <taxon>fabids</taxon>
        <taxon>Fabales</taxon>
        <taxon>Fabaceae</taxon>
        <taxon>Caesalpinioideae</taxon>
        <taxon>Cassia clade</taxon>
        <taxon>Senna</taxon>
    </lineage>
</organism>
<feature type="domain" description="MULE transposase" evidence="1">
    <location>
        <begin position="50"/>
        <end position="125"/>
    </location>
</feature>
<protein>
    <recommendedName>
        <fullName evidence="1">MULE transposase domain-containing protein</fullName>
    </recommendedName>
</protein>
<evidence type="ECO:0000259" key="1">
    <source>
        <dbReference type="Pfam" id="PF10551"/>
    </source>
</evidence>
<sequence>MISRYGDPHNCASTAIAKDHPKLDSDMITGIIADLDPNKADIPILLVVETVDGMFLYDKYKHSLLIAMGQDENRNNVSIAFVLAEGKTESTWSWFLWRLREHVAKDREVCLISDRGTGLLAALDNPGTGHEYTHRVWERRLAAIRTLNKDVDSLSSSHDGAGADDIVQDLKIARICKVTLRNENLENLRWRNPTTSRNGGLIGAVGFTWVGGCSTTGSSNNSVFLAPMYWLHVRMLRTRRPRSSRIRNEMDWKELGNKPKCSLCRVEGHTKKKCPNKKLMQP</sequence>
<reference evidence="2" key="1">
    <citation type="submission" date="2020-09" db="EMBL/GenBank/DDBJ databases">
        <title>Genome-Enabled Discovery of Anthraquinone Biosynthesis in Senna tora.</title>
        <authorList>
            <person name="Kang S.-H."/>
            <person name="Pandey R.P."/>
            <person name="Lee C.-M."/>
            <person name="Sim J.-S."/>
            <person name="Jeong J.-T."/>
            <person name="Choi B.-S."/>
            <person name="Jung M."/>
            <person name="Ginzburg D."/>
            <person name="Zhao K."/>
            <person name="Won S.Y."/>
            <person name="Oh T.-J."/>
            <person name="Yu Y."/>
            <person name="Kim N.-H."/>
            <person name="Lee O.R."/>
            <person name="Lee T.-H."/>
            <person name="Bashyal P."/>
            <person name="Kim T.-S."/>
            <person name="Lee W.-H."/>
            <person name="Kawkins C."/>
            <person name="Kim C.-K."/>
            <person name="Kim J.S."/>
            <person name="Ahn B.O."/>
            <person name="Rhee S.Y."/>
            <person name="Sohng J.K."/>
        </authorList>
    </citation>
    <scope>NUCLEOTIDE SEQUENCE</scope>
    <source>
        <tissue evidence="2">Leaf</tissue>
    </source>
</reference>
<dbReference type="SUPFAM" id="SSF57756">
    <property type="entry name" value="Retrovirus zinc finger-like domains"/>
    <property type="match status" value="1"/>
</dbReference>
<gene>
    <name evidence="2" type="ORF">G2W53_018505</name>
</gene>
<dbReference type="InterPro" id="IPR036875">
    <property type="entry name" value="Znf_CCHC_sf"/>
</dbReference>
<dbReference type="PANTHER" id="PTHR31973:SF195">
    <property type="entry name" value="MUDR FAMILY TRANSPOSASE"/>
    <property type="match status" value="1"/>
</dbReference>
<accession>A0A834TV85</accession>
<dbReference type="GO" id="GO:0003676">
    <property type="term" value="F:nucleic acid binding"/>
    <property type="evidence" value="ECO:0007669"/>
    <property type="project" value="InterPro"/>
</dbReference>
<name>A0A834TV85_9FABA</name>
<dbReference type="AlphaFoldDB" id="A0A834TV85"/>
<keyword evidence="3" id="KW-1185">Reference proteome</keyword>
<proteinExistence type="predicted"/>
<dbReference type="Pfam" id="PF10551">
    <property type="entry name" value="MULE"/>
    <property type="match status" value="1"/>
</dbReference>
<dbReference type="OrthoDB" id="1303447at2759"/>
<comment type="caution">
    <text evidence="2">The sequence shown here is derived from an EMBL/GenBank/DDBJ whole genome shotgun (WGS) entry which is preliminary data.</text>
</comment>
<evidence type="ECO:0000313" key="2">
    <source>
        <dbReference type="EMBL" id="KAF7827341.1"/>
    </source>
</evidence>
<dbReference type="InterPro" id="IPR018289">
    <property type="entry name" value="MULE_transposase_dom"/>
</dbReference>
<dbReference type="EMBL" id="JAAIUW010000006">
    <property type="protein sequence ID" value="KAF7827341.1"/>
    <property type="molecule type" value="Genomic_DNA"/>
</dbReference>
<dbReference type="GO" id="GO:0008270">
    <property type="term" value="F:zinc ion binding"/>
    <property type="evidence" value="ECO:0007669"/>
    <property type="project" value="InterPro"/>
</dbReference>
<evidence type="ECO:0000313" key="3">
    <source>
        <dbReference type="Proteomes" id="UP000634136"/>
    </source>
</evidence>